<evidence type="ECO:0000313" key="1">
    <source>
        <dbReference type="EMBL" id="SIT41020.1"/>
    </source>
</evidence>
<evidence type="ECO:0000313" key="2">
    <source>
        <dbReference type="Proteomes" id="UP000195569"/>
    </source>
</evidence>
<accession>A0A1N7S0U9</accession>
<dbReference type="AlphaFoldDB" id="A0A1N7S0U9"/>
<dbReference type="Proteomes" id="UP000195569">
    <property type="component" value="Unassembled WGS sequence"/>
</dbReference>
<sequence length="58" mass="6475">MLSACSELRIIKVTYRTDRQSFMDAIARDAQTSLPLGNEGRCGHPRNGCPLESGERYC</sequence>
<gene>
    <name evidence="1" type="ORF">BN2476_260003</name>
</gene>
<keyword evidence="2" id="KW-1185">Reference proteome</keyword>
<organism evidence="1 2">
    <name type="scientific">Paraburkholderia piptadeniae</name>
    <dbReference type="NCBI Taxonomy" id="1701573"/>
    <lineage>
        <taxon>Bacteria</taxon>
        <taxon>Pseudomonadati</taxon>
        <taxon>Pseudomonadota</taxon>
        <taxon>Betaproteobacteria</taxon>
        <taxon>Burkholderiales</taxon>
        <taxon>Burkholderiaceae</taxon>
        <taxon>Paraburkholderia</taxon>
    </lineage>
</organism>
<reference evidence="1" key="1">
    <citation type="submission" date="2016-12" db="EMBL/GenBank/DDBJ databases">
        <authorList>
            <person name="Moulin L."/>
        </authorList>
    </citation>
    <scope>NUCLEOTIDE SEQUENCE [LARGE SCALE GENOMIC DNA]</scope>
    <source>
        <strain evidence="1">STM 7183</strain>
    </source>
</reference>
<comment type="caution">
    <text evidence="1">The sequence shown here is derived from an EMBL/GenBank/DDBJ whole genome shotgun (WGS) entry which is preliminary data.</text>
</comment>
<name>A0A1N7S0U9_9BURK</name>
<proteinExistence type="predicted"/>
<dbReference type="EMBL" id="CYGY02000026">
    <property type="protein sequence ID" value="SIT41020.1"/>
    <property type="molecule type" value="Genomic_DNA"/>
</dbReference>
<protein>
    <submittedName>
        <fullName evidence="1">Uncharacterized protein</fullName>
    </submittedName>
</protein>